<organism evidence="2 3">
    <name type="scientific">Portunus trituberculatus</name>
    <name type="common">Swimming crab</name>
    <name type="synonym">Neptunus trituberculatus</name>
    <dbReference type="NCBI Taxonomy" id="210409"/>
    <lineage>
        <taxon>Eukaryota</taxon>
        <taxon>Metazoa</taxon>
        <taxon>Ecdysozoa</taxon>
        <taxon>Arthropoda</taxon>
        <taxon>Crustacea</taxon>
        <taxon>Multicrustacea</taxon>
        <taxon>Malacostraca</taxon>
        <taxon>Eumalacostraca</taxon>
        <taxon>Eucarida</taxon>
        <taxon>Decapoda</taxon>
        <taxon>Pleocyemata</taxon>
        <taxon>Brachyura</taxon>
        <taxon>Eubrachyura</taxon>
        <taxon>Portunoidea</taxon>
        <taxon>Portunidae</taxon>
        <taxon>Portuninae</taxon>
        <taxon>Portunus</taxon>
    </lineage>
</organism>
<keyword evidence="1" id="KW-0472">Membrane</keyword>
<evidence type="ECO:0000313" key="3">
    <source>
        <dbReference type="Proteomes" id="UP000324222"/>
    </source>
</evidence>
<keyword evidence="3" id="KW-1185">Reference proteome</keyword>
<reference evidence="2 3" key="1">
    <citation type="submission" date="2019-05" db="EMBL/GenBank/DDBJ databases">
        <title>Another draft genome of Portunus trituberculatus and its Hox gene families provides insights of decapod evolution.</title>
        <authorList>
            <person name="Jeong J.-H."/>
            <person name="Song I."/>
            <person name="Kim S."/>
            <person name="Choi T."/>
            <person name="Kim D."/>
            <person name="Ryu S."/>
            <person name="Kim W."/>
        </authorList>
    </citation>
    <scope>NUCLEOTIDE SEQUENCE [LARGE SCALE GENOMIC DNA]</scope>
    <source>
        <tissue evidence="2">Muscle</tissue>
    </source>
</reference>
<dbReference type="AlphaFoldDB" id="A0A5B7FPC8"/>
<feature type="transmembrane region" description="Helical" evidence="1">
    <location>
        <begin position="86"/>
        <end position="107"/>
    </location>
</feature>
<keyword evidence="1" id="KW-1133">Transmembrane helix</keyword>
<evidence type="ECO:0000256" key="1">
    <source>
        <dbReference type="SAM" id="Phobius"/>
    </source>
</evidence>
<dbReference type="EMBL" id="VSRR010007453">
    <property type="protein sequence ID" value="MPC46923.1"/>
    <property type="molecule type" value="Genomic_DNA"/>
</dbReference>
<protein>
    <submittedName>
        <fullName evidence="2">Uncharacterized protein</fullName>
    </submittedName>
</protein>
<sequence>MQYNMDHCRLAWQCILTQSTVTQVTRHTLRHGKIYLDPIHKNTLYIDTPTRHYIVHPIRVSEARYGRLASVPSPAVPLLPSGQDHFTTIILFSQVTIALTVTILRIAGFLERRPDNHATSTQGPE</sequence>
<keyword evidence="1" id="KW-0812">Transmembrane</keyword>
<name>A0A5B7FPC8_PORTR</name>
<evidence type="ECO:0000313" key="2">
    <source>
        <dbReference type="EMBL" id="MPC46923.1"/>
    </source>
</evidence>
<gene>
    <name evidence="2" type="ORF">E2C01_040654</name>
</gene>
<accession>A0A5B7FPC8</accession>
<proteinExistence type="predicted"/>
<comment type="caution">
    <text evidence="2">The sequence shown here is derived from an EMBL/GenBank/DDBJ whole genome shotgun (WGS) entry which is preliminary data.</text>
</comment>
<dbReference type="Proteomes" id="UP000324222">
    <property type="component" value="Unassembled WGS sequence"/>
</dbReference>